<dbReference type="RefSeq" id="WP_092735465.1">
    <property type="nucleotide sequence ID" value="NZ_FNAS01000001.1"/>
</dbReference>
<dbReference type="EMBL" id="FNAS01000001">
    <property type="protein sequence ID" value="SDD84446.1"/>
    <property type="molecule type" value="Genomic_DNA"/>
</dbReference>
<gene>
    <name evidence="2" type="ORF">SAMN05421544_1012</name>
</gene>
<keyword evidence="1" id="KW-0812">Transmembrane</keyword>
<dbReference type="Pfam" id="PF13584">
    <property type="entry name" value="BatD"/>
    <property type="match status" value="1"/>
</dbReference>
<feature type="transmembrane region" description="Helical" evidence="1">
    <location>
        <begin position="423"/>
        <end position="442"/>
    </location>
</feature>
<dbReference type="STRING" id="1071918.SAMN05421544_1012"/>
<dbReference type="PANTHER" id="PTHR40940">
    <property type="entry name" value="PROTEIN BATD-RELATED"/>
    <property type="match status" value="1"/>
</dbReference>
<keyword evidence="1" id="KW-0472">Membrane</keyword>
<evidence type="ECO:0000256" key="1">
    <source>
        <dbReference type="SAM" id="Phobius"/>
    </source>
</evidence>
<sequence length="569" mass="64939">MNTKISFILFLFYTVICNAQISLYANTDSKEVSLNGEVTLTVILEIEGNQYEQESPIKLPDLSKFEMIGDGSTRNIIVDPTKNVKINQIIYQALLSPKQTGKTKIGSVLVKISGKMYKTEPFYISVSSSTAKNQNYGDSDLTLKLQLAKDLTYEHQPVLAVLKAYSKNIDNFRKIKKINLPHNAQFYFCKVNSGNGDIEQVDYNQTASTVLGTYLIYPNQSGLLSIPKISVDLPAEERQSYKKLFSDNISLNVKPLPKENFQQKISNAAGTFQLHLEKLGKVTSIKDNKPITIRLTLSGEGNLSEIKLPEIIADKENFKAYPSKTTKNFTVDNNGLKGKISKDFVIIPNENKTLKIALKPFYFFNIKKWAYDSLSVPPISIGDTTKQLSKSTTEQITRFINQNNKDITKNPPKLKDNPPFINLWYIVILSFSALGVILFFFFKKRRKTNKTSPSLKAKNSDVEKINLDPYYNRMREALNQKDTNAFFSEYSAMLSHIEQSAKPRYKSVKDYLYQEFGNNTAEDFEKINYKIKFEKYAPHHDEDILNGLYFDIINIFSNLNRVDIKNIEQ</sequence>
<reference evidence="2 3" key="1">
    <citation type="submission" date="2016-10" db="EMBL/GenBank/DDBJ databases">
        <authorList>
            <person name="de Groot N.N."/>
        </authorList>
    </citation>
    <scope>NUCLEOTIDE SEQUENCE [LARGE SCALE GENOMIC DNA]</scope>
    <source>
        <strain evidence="2 3">DSM 24015</strain>
    </source>
</reference>
<evidence type="ECO:0000313" key="2">
    <source>
        <dbReference type="EMBL" id="SDD84446.1"/>
    </source>
</evidence>
<keyword evidence="3" id="KW-1185">Reference proteome</keyword>
<keyword evidence="1" id="KW-1133">Transmembrane helix</keyword>
<organism evidence="2 3">
    <name type="scientific">Riemerella columbipharyngis</name>
    <dbReference type="NCBI Taxonomy" id="1071918"/>
    <lineage>
        <taxon>Bacteria</taxon>
        <taxon>Pseudomonadati</taxon>
        <taxon>Bacteroidota</taxon>
        <taxon>Flavobacteriia</taxon>
        <taxon>Flavobacteriales</taxon>
        <taxon>Weeksellaceae</taxon>
        <taxon>Riemerella</taxon>
    </lineage>
</organism>
<name>A0A1G6Y4B4_9FLAO</name>
<proteinExistence type="predicted"/>
<dbReference type="AlphaFoldDB" id="A0A1G6Y4B4"/>
<accession>A0A1G6Y4B4</accession>
<dbReference type="Proteomes" id="UP000198517">
    <property type="component" value="Unassembled WGS sequence"/>
</dbReference>
<protein>
    <submittedName>
        <fullName evidence="2">Oxygen tolerance</fullName>
    </submittedName>
</protein>
<dbReference type="InterPro" id="IPR025738">
    <property type="entry name" value="BatD"/>
</dbReference>
<dbReference type="OrthoDB" id="2079210at2"/>
<dbReference type="PANTHER" id="PTHR40940:SF2">
    <property type="entry name" value="BATD"/>
    <property type="match status" value="1"/>
</dbReference>
<evidence type="ECO:0000313" key="3">
    <source>
        <dbReference type="Proteomes" id="UP000198517"/>
    </source>
</evidence>